<feature type="compositionally biased region" description="Low complexity" evidence="1">
    <location>
        <begin position="259"/>
        <end position="269"/>
    </location>
</feature>
<feature type="compositionally biased region" description="Polar residues" evidence="1">
    <location>
        <begin position="62"/>
        <end position="93"/>
    </location>
</feature>
<dbReference type="RefSeq" id="WP_190908495.1">
    <property type="nucleotide sequence ID" value="NZ_JACJTQ010000044.1"/>
</dbReference>
<evidence type="ECO:0008006" key="4">
    <source>
        <dbReference type="Google" id="ProtNLM"/>
    </source>
</evidence>
<evidence type="ECO:0000313" key="2">
    <source>
        <dbReference type="EMBL" id="MBD2694321.1"/>
    </source>
</evidence>
<feature type="region of interest" description="Disordered" evidence="1">
    <location>
        <begin position="60"/>
        <end position="93"/>
    </location>
</feature>
<organism evidence="2 3">
    <name type="scientific">Anabaena catenula FACHB-362</name>
    <dbReference type="NCBI Taxonomy" id="2692877"/>
    <lineage>
        <taxon>Bacteria</taxon>
        <taxon>Bacillati</taxon>
        <taxon>Cyanobacteriota</taxon>
        <taxon>Cyanophyceae</taxon>
        <taxon>Nostocales</taxon>
        <taxon>Nostocaceae</taxon>
        <taxon>Anabaena</taxon>
    </lineage>
</organism>
<keyword evidence="3" id="KW-1185">Reference proteome</keyword>
<protein>
    <recommendedName>
        <fullName evidence="4">Rho termination factor N-terminal domain-containing protein</fullName>
    </recommendedName>
</protein>
<dbReference type="EMBL" id="JACJTQ010000044">
    <property type="protein sequence ID" value="MBD2694321.1"/>
    <property type="molecule type" value="Genomic_DNA"/>
</dbReference>
<gene>
    <name evidence="2" type="ORF">H6G68_21670</name>
</gene>
<accession>A0ABR8JB89</accession>
<proteinExistence type="predicted"/>
<comment type="caution">
    <text evidence="2">The sequence shown here is derived from an EMBL/GenBank/DDBJ whole genome shotgun (WGS) entry which is preliminary data.</text>
</comment>
<dbReference type="Proteomes" id="UP000660381">
    <property type="component" value="Unassembled WGS sequence"/>
</dbReference>
<evidence type="ECO:0000313" key="3">
    <source>
        <dbReference type="Proteomes" id="UP000660381"/>
    </source>
</evidence>
<feature type="region of interest" description="Disordered" evidence="1">
    <location>
        <begin position="125"/>
        <end position="145"/>
    </location>
</feature>
<feature type="region of interest" description="Disordered" evidence="1">
    <location>
        <begin position="258"/>
        <end position="283"/>
    </location>
</feature>
<sequence length="331" mass="35763">MSAIINNYRQLDVAFLLLNDLTTRLRTAGARISVRKVGNFHRITVLKEPTVASIEQILGDTSGDTETPNLRSSDAITSPSEITPSPDETFSEAGSNTLPTVNEDIEENSVVEANCLQQRFAIAQTSSESITPPDDTPSEDGANTVPTVNEEIEDNSVVDAFAQTSPEFITPPDDTPGEDSGNTVPTVNEEIEDNLVVEAITQKTLPEEIALPESSESITPPDETPSEASSDTVTVVSEDIDHSSDSNDIIPCDTAELITDSTDSPTPDHSSSEVTNIPDSPELASLEDLQTLTLKRLRELAKLHKIPGFSRMKEEKLVTKLHGLATKEQIL</sequence>
<evidence type="ECO:0000256" key="1">
    <source>
        <dbReference type="SAM" id="MobiDB-lite"/>
    </source>
</evidence>
<feature type="region of interest" description="Disordered" evidence="1">
    <location>
        <begin position="205"/>
        <end position="232"/>
    </location>
</feature>
<reference evidence="2 3" key="1">
    <citation type="journal article" date="2020" name="ISME J.">
        <title>Comparative genomics reveals insights into cyanobacterial evolution and habitat adaptation.</title>
        <authorList>
            <person name="Chen M.Y."/>
            <person name="Teng W.K."/>
            <person name="Zhao L."/>
            <person name="Hu C.X."/>
            <person name="Zhou Y.K."/>
            <person name="Han B.P."/>
            <person name="Song L.R."/>
            <person name="Shu W.S."/>
        </authorList>
    </citation>
    <scope>NUCLEOTIDE SEQUENCE [LARGE SCALE GENOMIC DNA]</scope>
    <source>
        <strain evidence="2 3">FACHB-362</strain>
    </source>
</reference>
<name>A0ABR8JB89_9NOST</name>